<name>A0A7W9LAX5_9ACTN</name>
<evidence type="ECO:0008006" key="4">
    <source>
        <dbReference type="Google" id="ProtNLM"/>
    </source>
</evidence>
<dbReference type="EMBL" id="JACHMB010000001">
    <property type="protein sequence ID" value="MBB5777115.1"/>
    <property type="molecule type" value="Genomic_DNA"/>
</dbReference>
<evidence type="ECO:0000256" key="1">
    <source>
        <dbReference type="SAM" id="Phobius"/>
    </source>
</evidence>
<protein>
    <recommendedName>
        <fullName evidence="4">DUF2207 domain-containing protein</fullName>
    </recommendedName>
</protein>
<sequence length="316" mass="34548">MDLVWPVTAWALWAATLAAAFKLSSRERPQGAPRHEAPEPVVELLRGMRAQDVFHSTLFELERRGCLTIEEDRLSLVSPREEPLLPYERWVLDRVAARLGGKPYAPVMALMPEGAELDGGLVPLVQQTAIDLGLARRRWPTMIVPVLLAAGLVVPWYATVSAAGLSWPGMIATMVSFVAGVGLLMAGRGFLLTPAGREIAEPGAAPVNPRHEWIFTGSGWRGVEIEPPGSAAPGPKRQEISGYVVKRWVVTEPTDDQAGSRCVFHIAVHDGSSEKARSFMVSQGLYQDVLPGDQVRLLVKPRSGAVDRVLAHERHW</sequence>
<gene>
    <name evidence="2" type="ORF">HD596_003871</name>
</gene>
<feature type="transmembrane region" description="Helical" evidence="1">
    <location>
        <begin position="6"/>
        <end position="24"/>
    </location>
</feature>
<dbReference type="AlphaFoldDB" id="A0A7W9LAX5"/>
<keyword evidence="1" id="KW-0472">Membrane</keyword>
<dbReference type="RefSeq" id="WP_185070721.1">
    <property type="nucleotide sequence ID" value="NZ_JACHMB010000001.1"/>
</dbReference>
<feature type="transmembrane region" description="Helical" evidence="1">
    <location>
        <begin position="170"/>
        <end position="191"/>
    </location>
</feature>
<feature type="transmembrane region" description="Helical" evidence="1">
    <location>
        <begin position="139"/>
        <end position="158"/>
    </location>
</feature>
<evidence type="ECO:0000313" key="3">
    <source>
        <dbReference type="Proteomes" id="UP000579153"/>
    </source>
</evidence>
<evidence type="ECO:0000313" key="2">
    <source>
        <dbReference type="EMBL" id="MBB5777115.1"/>
    </source>
</evidence>
<accession>A0A7W9LAX5</accession>
<dbReference type="Proteomes" id="UP000579153">
    <property type="component" value="Unassembled WGS sequence"/>
</dbReference>
<comment type="caution">
    <text evidence="2">The sequence shown here is derived from an EMBL/GenBank/DDBJ whole genome shotgun (WGS) entry which is preliminary data.</text>
</comment>
<reference evidence="2 3" key="1">
    <citation type="submission" date="2020-08" db="EMBL/GenBank/DDBJ databases">
        <title>Sequencing the genomes of 1000 actinobacteria strains.</title>
        <authorList>
            <person name="Klenk H.-P."/>
        </authorList>
    </citation>
    <scope>NUCLEOTIDE SEQUENCE [LARGE SCALE GENOMIC DNA]</scope>
    <source>
        <strain evidence="2 3">DSM 45507</strain>
    </source>
</reference>
<proteinExistence type="predicted"/>
<keyword evidence="1" id="KW-0812">Transmembrane</keyword>
<organism evidence="2 3">
    <name type="scientific">Nonomuraea jabiensis</name>
    <dbReference type="NCBI Taxonomy" id="882448"/>
    <lineage>
        <taxon>Bacteria</taxon>
        <taxon>Bacillati</taxon>
        <taxon>Actinomycetota</taxon>
        <taxon>Actinomycetes</taxon>
        <taxon>Streptosporangiales</taxon>
        <taxon>Streptosporangiaceae</taxon>
        <taxon>Nonomuraea</taxon>
    </lineage>
</organism>
<keyword evidence="3" id="KW-1185">Reference proteome</keyword>
<keyword evidence="1" id="KW-1133">Transmembrane helix</keyword>